<feature type="compositionally biased region" description="Basic residues" evidence="1">
    <location>
        <begin position="19"/>
        <end position="30"/>
    </location>
</feature>
<dbReference type="Proteomes" id="UP001054945">
    <property type="component" value="Unassembled WGS sequence"/>
</dbReference>
<reference evidence="2 3" key="1">
    <citation type="submission" date="2021-06" db="EMBL/GenBank/DDBJ databases">
        <title>Caerostris extrusa draft genome.</title>
        <authorList>
            <person name="Kono N."/>
            <person name="Arakawa K."/>
        </authorList>
    </citation>
    <scope>NUCLEOTIDE SEQUENCE [LARGE SCALE GENOMIC DNA]</scope>
</reference>
<feature type="region of interest" description="Disordered" evidence="1">
    <location>
        <begin position="1"/>
        <end position="45"/>
    </location>
</feature>
<evidence type="ECO:0000313" key="3">
    <source>
        <dbReference type="Proteomes" id="UP001054945"/>
    </source>
</evidence>
<dbReference type="AlphaFoldDB" id="A0AAV4X0H9"/>
<name>A0AAV4X0H9_CAEEX</name>
<protein>
    <submittedName>
        <fullName evidence="2">Uncharacterized protein</fullName>
    </submittedName>
</protein>
<dbReference type="EMBL" id="BPLR01017088">
    <property type="protein sequence ID" value="GIY88657.1"/>
    <property type="molecule type" value="Genomic_DNA"/>
</dbReference>
<sequence length="96" mass="10222">MQPSDGGNSDIATDCPSTRLHKNKAGRKKKEVGVVKTGDPSSSRVFSQPTTCLFSLLVRTSSYAPLPFCDSKSFSVCAQTAMPTTQISNVHISDGI</sequence>
<gene>
    <name evidence="2" type="ORF">CEXT_693891</name>
</gene>
<accession>A0AAV4X0H9</accession>
<evidence type="ECO:0000313" key="2">
    <source>
        <dbReference type="EMBL" id="GIY88657.1"/>
    </source>
</evidence>
<feature type="compositionally biased region" description="Polar residues" evidence="1">
    <location>
        <begin position="1"/>
        <end position="11"/>
    </location>
</feature>
<proteinExistence type="predicted"/>
<comment type="caution">
    <text evidence="2">The sequence shown here is derived from an EMBL/GenBank/DDBJ whole genome shotgun (WGS) entry which is preliminary data.</text>
</comment>
<evidence type="ECO:0000256" key="1">
    <source>
        <dbReference type="SAM" id="MobiDB-lite"/>
    </source>
</evidence>
<organism evidence="2 3">
    <name type="scientific">Caerostris extrusa</name>
    <name type="common">Bark spider</name>
    <name type="synonym">Caerostris bankana</name>
    <dbReference type="NCBI Taxonomy" id="172846"/>
    <lineage>
        <taxon>Eukaryota</taxon>
        <taxon>Metazoa</taxon>
        <taxon>Ecdysozoa</taxon>
        <taxon>Arthropoda</taxon>
        <taxon>Chelicerata</taxon>
        <taxon>Arachnida</taxon>
        <taxon>Araneae</taxon>
        <taxon>Araneomorphae</taxon>
        <taxon>Entelegynae</taxon>
        <taxon>Araneoidea</taxon>
        <taxon>Araneidae</taxon>
        <taxon>Caerostris</taxon>
    </lineage>
</organism>
<keyword evidence="3" id="KW-1185">Reference proteome</keyword>